<dbReference type="PRINTS" id="PR00119">
    <property type="entry name" value="CATATPASE"/>
</dbReference>
<dbReference type="RefSeq" id="WP_186854050.1">
    <property type="nucleotide sequence ID" value="NZ_JACOPG010000002.1"/>
</dbReference>
<feature type="transmembrane region" description="Helical" evidence="6">
    <location>
        <begin position="734"/>
        <end position="758"/>
    </location>
</feature>
<dbReference type="PROSITE" id="PS00154">
    <property type="entry name" value="ATPASE_E1_E2"/>
    <property type="match status" value="1"/>
</dbReference>
<dbReference type="InterPro" id="IPR023299">
    <property type="entry name" value="ATPase_P-typ_cyto_dom_N"/>
</dbReference>
<evidence type="ECO:0000256" key="1">
    <source>
        <dbReference type="ARBA" id="ARBA00004141"/>
    </source>
</evidence>
<feature type="transmembrane region" description="Helical" evidence="6">
    <location>
        <begin position="51"/>
        <end position="70"/>
    </location>
</feature>
<dbReference type="SFLD" id="SFLDS00003">
    <property type="entry name" value="Haloacid_Dehalogenase"/>
    <property type="match status" value="1"/>
</dbReference>
<dbReference type="InterPro" id="IPR001757">
    <property type="entry name" value="P_typ_ATPase"/>
</dbReference>
<dbReference type="InterPro" id="IPR023298">
    <property type="entry name" value="ATPase_P-typ_TM_dom_sf"/>
</dbReference>
<feature type="transmembrane region" description="Helical" evidence="6">
    <location>
        <begin position="254"/>
        <end position="277"/>
    </location>
</feature>
<dbReference type="Gene3D" id="3.40.1110.10">
    <property type="entry name" value="Calcium-transporting ATPase, cytoplasmic domain N"/>
    <property type="match status" value="1"/>
</dbReference>
<gene>
    <name evidence="8" type="ORF">H8R94_04875</name>
</gene>
<dbReference type="InterPro" id="IPR036412">
    <property type="entry name" value="HAD-like_sf"/>
</dbReference>
<feature type="transmembrane region" description="Helical" evidence="6">
    <location>
        <begin position="640"/>
        <end position="658"/>
    </location>
</feature>
<evidence type="ECO:0000256" key="5">
    <source>
        <dbReference type="ARBA" id="ARBA00023136"/>
    </source>
</evidence>
<dbReference type="InterPro" id="IPR059000">
    <property type="entry name" value="ATPase_P-type_domA"/>
</dbReference>
<dbReference type="SFLD" id="SFLDF00027">
    <property type="entry name" value="p-type_atpase"/>
    <property type="match status" value="1"/>
</dbReference>
<dbReference type="PANTHER" id="PTHR42861">
    <property type="entry name" value="CALCIUM-TRANSPORTING ATPASE"/>
    <property type="match status" value="1"/>
</dbReference>
<reference evidence="8 9" key="1">
    <citation type="submission" date="2020-08" db="EMBL/GenBank/DDBJ databases">
        <title>Genome public.</title>
        <authorList>
            <person name="Liu C."/>
            <person name="Sun Q."/>
        </authorList>
    </citation>
    <scope>NUCLEOTIDE SEQUENCE [LARGE SCALE GENOMIC DNA]</scope>
    <source>
        <strain evidence="8 9">NSJ-9</strain>
    </source>
</reference>
<dbReference type="EMBL" id="JACOPG010000002">
    <property type="protein sequence ID" value="MBC5685942.1"/>
    <property type="molecule type" value="Genomic_DNA"/>
</dbReference>
<organism evidence="8 9">
    <name type="scientific">Roseburia lenta</name>
    <dbReference type="NCBI Taxonomy" id="2763061"/>
    <lineage>
        <taxon>Bacteria</taxon>
        <taxon>Bacillati</taxon>
        <taxon>Bacillota</taxon>
        <taxon>Clostridia</taxon>
        <taxon>Lachnospirales</taxon>
        <taxon>Lachnospiraceae</taxon>
        <taxon>Roseburia</taxon>
    </lineage>
</organism>
<evidence type="ECO:0000256" key="4">
    <source>
        <dbReference type="ARBA" id="ARBA00022989"/>
    </source>
</evidence>
<feature type="transmembrane region" description="Helical" evidence="6">
    <location>
        <begin position="76"/>
        <end position="94"/>
    </location>
</feature>
<dbReference type="NCBIfam" id="TIGR01494">
    <property type="entry name" value="ATPase_P-type"/>
    <property type="match status" value="2"/>
</dbReference>
<dbReference type="InterPro" id="IPR008250">
    <property type="entry name" value="ATPase_P-typ_transduc_dom_A_sf"/>
</dbReference>
<dbReference type="Gene3D" id="1.20.1110.10">
    <property type="entry name" value="Calcium-transporting ATPase, transmembrane domain"/>
    <property type="match status" value="1"/>
</dbReference>
<comment type="subcellular location">
    <subcellularLocation>
        <location evidence="1">Membrane</location>
        <topology evidence="1">Multi-pass membrane protein</topology>
    </subcellularLocation>
</comment>
<name>A0ABR7GES8_9FIRM</name>
<keyword evidence="9" id="KW-1185">Reference proteome</keyword>
<accession>A0ABR7GES8</accession>
<dbReference type="PRINTS" id="PR00120">
    <property type="entry name" value="HATPASE"/>
</dbReference>
<proteinExistence type="predicted"/>
<sequence>MTIFPEDKETETEIRGLCAAEVEERIRQGKDNRADVGTGLTTAEIIRSNTFTYFNFIFLVITILLCLVGSFRNLTFLPIIIANTLIGIIQEIRAKRTLEKMSILNAPHAIVVRDGSQKQVASEELVEDDVILLRAGDQICGDASVLSGEVMVNESLLTGESDEINKTQGDELLSGSFVVSGQCYARLTHVGMDSYISKLSLEAKSMERTEQSEMIRSINQLVKWVGIAIIPIGIVLFSQSYFFNGETIARSVTATVAAVIGMIPEGLYLLATIALALGTIRLATKKVLLHDMKSIETLSRVDVLCVDKTGTITEPGMQVSHILWRRQVMEENGAEGDKGLWDREALQGMLADYVYASTDNNATMDALRAALDKMPEAKAGRRRPSHIQAFSSANKYGSMTFSDGTYFLGAPEFIMKDSYDAIAEEIASYVQKGYRLLLFAKQEADGILPLGYVTLSNPIRANAKETFSYFKEQDVAIRVISGDNPQTVSEVAKRAGIEGAENYVDATTLDSKAKIRDAVERYAVFGRVTPKQKQLIVKALQEAGHTVAMTGDGVNDILAMKDADCSVAMASGSEACAQAAQVVLLDSDFAKMPEVVYEGRQVVNNVGRSASLFLVKNIFSLLMSVFSALFMITYPLEPSQISLISMFTIGIPGFLLALEPNRERIKGHFMRGVLVRALPAGLTDVLAVGALVICGQVFSLPPEDVATAATLLLCVVGFMILIKISKPMSGIKYAIVIGNIAGLIFAGIFCHQLFALSAMSKVCVLLMVVFAFAAESLLRYLSLLVEKIDCKF</sequence>
<comment type="caution">
    <text evidence="8">The sequence shown here is derived from an EMBL/GenBank/DDBJ whole genome shotgun (WGS) entry which is preliminary data.</text>
</comment>
<evidence type="ECO:0000313" key="9">
    <source>
        <dbReference type="Proteomes" id="UP000643810"/>
    </source>
</evidence>
<dbReference type="SUPFAM" id="SSF81665">
    <property type="entry name" value="Calcium ATPase, transmembrane domain M"/>
    <property type="match status" value="1"/>
</dbReference>
<evidence type="ECO:0000256" key="2">
    <source>
        <dbReference type="ARBA" id="ARBA00022692"/>
    </source>
</evidence>
<dbReference type="SUPFAM" id="SSF56784">
    <property type="entry name" value="HAD-like"/>
    <property type="match status" value="1"/>
</dbReference>
<dbReference type="CDD" id="cd02609">
    <property type="entry name" value="P-type_ATPase"/>
    <property type="match status" value="1"/>
</dbReference>
<dbReference type="Pfam" id="PF00122">
    <property type="entry name" value="E1-E2_ATPase"/>
    <property type="match status" value="1"/>
</dbReference>
<feature type="transmembrane region" description="Helical" evidence="6">
    <location>
        <begin position="221"/>
        <end position="242"/>
    </location>
</feature>
<dbReference type="Gene3D" id="2.70.150.10">
    <property type="entry name" value="Calcium-transporting ATPase, cytoplasmic transduction domain A"/>
    <property type="match status" value="1"/>
</dbReference>
<feature type="domain" description="P-type ATPase A" evidence="7">
    <location>
        <begin position="105"/>
        <end position="200"/>
    </location>
</feature>
<evidence type="ECO:0000256" key="6">
    <source>
        <dbReference type="SAM" id="Phobius"/>
    </source>
</evidence>
<feature type="transmembrane region" description="Helical" evidence="6">
    <location>
        <begin position="678"/>
        <end position="699"/>
    </location>
</feature>
<protein>
    <submittedName>
        <fullName evidence="8">Cation-translocating P-type ATPase</fullName>
    </submittedName>
</protein>
<dbReference type="Proteomes" id="UP000643810">
    <property type="component" value="Unassembled WGS sequence"/>
</dbReference>
<evidence type="ECO:0000313" key="8">
    <source>
        <dbReference type="EMBL" id="MBC5685942.1"/>
    </source>
</evidence>
<dbReference type="Pfam" id="PF00702">
    <property type="entry name" value="Hydrolase"/>
    <property type="match status" value="1"/>
</dbReference>
<dbReference type="InterPro" id="IPR023214">
    <property type="entry name" value="HAD_sf"/>
</dbReference>
<keyword evidence="4 6" id="KW-1133">Transmembrane helix</keyword>
<keyword evidence="2 6" id="KW-0812">Transmembrane</keyword>
<dbReference type="SUPFAM" id="SSF81653">
    <property type="entry name" value="Calcium ATPase, transduction domain A"/>
    <property type="match status" value="1"/>
</dbReference>
<keyword evidence="3" id="KW-1278">Translocase</keyword>
<evidence type="ECO:0000259" key="7">
    <source>
        <dbReference type="Pfam" id="PF00122"/>
    </source>
</evidence>
<dbReference type="SUPFAM" id="SSF81660">
    <property type="entry name" value="Metal cation-transporting ATPase, ATP-binding domain N"/>
    <property type="match status" value="1"/>
</dbReference>
<feature type="transmembrane region" description="Helical" evidence="6">
    <location>
        <begin position="705"/>
        <end position="722"/>
    </location>
</feature>
<dbReference type="InterPro" id="IPR018303">
    <property type="entry name" value="ATPase_P-typ_P_site"/>
</dbReference>
<dbReference type="InterPro" id="IPR044492">
    <property type="entry name" value="P_typ_ATPase_HD_dom"/>
</dbReference>
<feature type="transmembrane region" description="Helical" evidence="6">
    <location>
        <begin position="613"/>
        <end position="634"/>
    </location>
</feature>
<dbReference type="SFLD" id="SFLDG00002">
    <property type="entry name" value="C1.7:_P-type_atpase_like"/>
    <property type="match status" value="1"/>
</dbReference>
<evidence type="ECO:0000256" key="3">
    <source>
        <dbReference type="ARBA" id="ARBA00022967"/>
    </source>
</evidence>
<keyword evidence="5 6" id="KW-0472">Membrane</keyword>
<dbReference type="Gene3D" id="3.40.50.1000">
    <property type="entry name" value="HAD superfamily/HAD-like"/>
    <property type="match status" value="1"/>
</dbReference>
<feature type="transmembrane region" description="Helical" evidence="6">
    <location>
        <begin position="764"/>
        <end position="785"/>
    </location>
</feature>